<dbReference type="Proteomes" id="UP000295198">
    <property type="component" value="Unassembled WGS sequence"/>
</dbReference>
<accession>A0A4Q4ZJ66</accession>
<reference evidence="1 2" key="1">
    <citation type="submission" date="2019-01" db="EMBL/GenBank/DDBJ databases">
        <title>Nocardioides guangzhouensis sp. nov., an actinobacterium isolated from soil.</title>
        <authorList>
            <person name="Fu Y."/>
            <person name="Cai Y."/>
            <person name="Lin Z."/>
            <person name="Chen P."/>
        </authorList>
    </citation>
    <scope>NUCLEOTIDE SEQUENCE [LARGE SCALE GENOMIC DNA]</scope>
    <source>
        <strain evidence="1 2">130</strain>
    </source>
</reference>
<dbReference type="EMBL" id="SDKM01000003">
    <property type="protein sequence ID" value="RYP88342.1"/>
    <property type="molecule type" value="Genomic_DNA"/>
</dbReference>
<evidence type="ECO:0000313" key="1">
    <source>
        <dbReference type="EMBL" id="RYP88342.1"/>
    </source>
</evidence>
<proteinExistence type="predicted"/>
<name>A0A4Q4ZJ66_9ACTN</name>
<protein>
    <recommendedName>
        <fullName evidence="3">ABM domain-containing protein</fullName>
    </recommendedName>
</protein>
<comment type="caution">
    <text evidence="1">The sequence shown here is derived from an EMBL/GenBank/DDBJ whole genome shotgun (WGS) entry which is preliminary data.</text>
</comment>
<organism evidence="1 2">
    <name type="scientific">Nocardioides guangzhouensis</name>
    <dbReference type="NCBI Taxonomy" id="2497878"/>
    <lineage>
        <taxon>Bacteria</taxon>
        <taxon>Bacillati</taxon>
        <taxon>Actinomycetota</taxon>
        <taxon>Actinomycetes</taxon>
        <taxon>Propionibacteriales</taxon>
        <taxon>Nocardioidaceae</taxon>
        <taxon>Nocardioides</taxon>
    </lineage>
</organism>
<dbReference type="RefSeq" id="WP_134713985.1">
    <property type="nucleotide sequence ID" value="NZ_SDKM01000003.1"/>
</dbReference>
<dbReference type="AlphaFoldDB" id="A0A4Q4ZJ66"/>
<gene>
    <name evidence="1" type="ORF">EKO23_03160</name>
</gene>
<keyword evidence="2" id="KW-1185">Reference proteome</keyword>
<sequence>MTGAVTARAADVVIYVDHSDILPDRLDELKEGIRRVVAVIEEREPQLIAYGFHLDEERGRMTVTAVHPDSASLELHLGVGREEFRKLGGMITLRRIEVYGSIDERVRDLLEQKVEMLGVGEVVVTPRLAGFARTTAAR</sequence>
<dbReference type="OrthoDB" id="3697691at2"/>
<evidence type="ECO:0008006" key="3">
    <source>
        <dbReference type="Google" id="ProtNLM"/>
    </source>
</evidence>
<evidence type="ECO:0000313" key="2">
    <source>
        <dbReference type="Proteomes" id="UP000295198"/>
    </source>
</evidence>